<evidence type="ECO:0008006" key="3">
    <source>
        <dbReference type="Google" id="ProtNLM"/>
    </source>
</evidence>
<dbReference type="AlphaFoldDB" id="A0A3N2Q7C9"/>
<organism evidence="1 2">
    <name type="scientific">Sodiomyces alkalinus (strain CBS 110278 / VKM F-3762 / F11)</name>
    <name type="common">Alkaliphilic filamentous fungus</name>
    <dbReference type="NCBI Taxonomy" id="1314773"/>
    <lineage>
        <taxon>Eukaryota</taxon>
        <taxon>Fungi</taxon>
        <taxon>Dikarya</taxon>
        <taxon>Ascomycota</taxon>
        <taxon>Pezizomycotina</taxon>
        <taxon>Sordariomycetes</taxon>
        <taxon>Hypocreomycetidae</taxon>
        <taxon>Glomerellales</taxon>
        <taxon>Plectosphaerellaceae</taxon>
        <taxon>Sodiomyces</taxon>
    </lineage>
</organism>
<dbReference type="SUPFAM" id="SSF55811">
    <property type="entry name" value="Nudix"/>
    <property type="match status" value="1"/>
</dbReference>
<reference evidence="1 2" key="1">
    <citation type="journal article" date="2018" name="Mol. Ecol.">
        <title>The obligate alkalophilic soda-lake fungus Sodiomyces alkalinus has shifted to a protein diet.</title>
        <authorList>
            <person name="Grum-Grzhimaylo A.A."/>
            <person name="Falkoski D.L."/>
            <person name="van den Heuvel J."/>
            <person name="Valero-Jimenez C.A."/>
            <person name="Min B."/>
            <person name="Choi I.G."/>
            <person name="Lipzen A."/>
            <person name="Daum C.G."/>
            <person name="Aanen D.K."/>
            <person name="Tsang A."/>
            <person name="Henrissat B."/>
            <person name="Bilanenko E.N."/>
            <person name="de Vries R.P."/>
            <person name="van Kan J.A.L."/>
            <person name="Grigoriev I.V."/>
            <person name="Debets A.J.M."/>
        </authorList>
    </citation>
    <scope>NUCLEOTIDE SEQUENCE [LARGE SCALE GENOMIC DNA]</scope>
    <source>
        <strain evidence="1 2">F11</strain>
    </source>
</reference>
<dbReference type="Proteomes" id="UP000272025">
    <property type="component" value="Unassembled WGS sequence"/>
</dbReference>
<dbReference type="OrthoDB" id="10261522at2759"/>
<accession>A0A3N2Q7C9</accession>
<gene>
    <name evidence="1" type="ORF">SODALDRAFT_326834</name>
</gene>
<keyword evidence="2" id="KW-1185">Reference proteome</keyword>
<dbReference type="RefSeq" id="XP_028470485.1">
    <property type="nucleotide sequence ID" value="XM_028610276.1"/>
</dbReference>
<sequence>MSIISWALDFLDRMEATESELSASWKFCLTKLGQLVIFGHMRDDVAILFQDHCWDLFAFDPQKKLMIPKTERSATELEQTFKTALDRLSEADKSRWGNKKPKHDADNLSPVLGAPIPFSMPSDLVSLLGLVTSGAHLNVFHGQGGRMKIWLMRRGPSMSSYPNTYDQLVVGGTEPSKDADGGATIRREASEEIENWEAKLPRWRETMVTPASTLQYHFVNPSKVQPLPKPHMRGMYEPGIRYVF</sequence>
<protein>
    <recommendedName>
        <fullName evidence="3">Nudix hydrolase domain-containing protein</fullName>
    </recommendedName>
</protein>
<evidence type="ECO:0000313" key="2">
    <source>
        <dbReference type="Proteomes" id="UP000272025"/>
    </source>
</evidence>
<dbReference type="EMBL" id="ML119051">
    <property type="protein sequence ID" value="ROT42679.1"/>
    <property type="molecule type" value="Genomic_DNA"/>
</dbReference>
<dbReference type="GeneID" id="39578754"/>
<name>A0A3N2Q7C9_SODAK</name>
<dbReference type="InterPro" id="IPR015797">
    <property type="entry name" value="NUDIX_hydrolase-like_dom_sf"/>
</dbReference>
<dbReference type="Gene3D" id="3.90.79.10">
    <property type="entry name" value="Nucleoside Triphosphate Pyrophosphohydrolase"/>
    <property type="match status" value="1"/>
</dbReference>
<dbReference type="STRING" id="1314773.A0A3N2Q7C9"/>
<feature type="non-terminal residue" evidence="1">
    <location>
        <position position="244"/>
    </location>
</feature>
<proteinExistence type="predicted"/>
<evidence type="ECO:0000313" key="1">
    <source>
        <dbReference type="EMBL" id="ROT42679.1"/>
    </source>
</evidence>